<dbReference type="InterPro" id="IPR025187">
    <property type="entry name" value="DUF4112"/>
</dbReference>
<feature type="transmembrane region" description="Helical" evidence="7">
    <location>
        <begin position="255"/>
        <end position="277"/>
    </location>
</feature>
<keyword evidence="6" id="KW-0862">Zinc</keyword>
<evidence type="ECO:0000256" key="3">
    <source>
        <dbReference type="ARBA" id="ARBA00022692"/>
    </source>
</evidence>
<keyword evidence="5 7" id="KW-0472">Membrane</keyword>
<keyword evidence="9" id="KW-1185">Reference proteome</keyword>
<evidence type="ECO:0000256" key="2">
    <source>
        <dbReference type="ARBA" id="ARBA00007018"/>
    </source>
</evidence>
<comment type="caution">
    <text evidence="8">The sequence shown here is derived from an EMBL/GenBank/DDBJ whole genome shotgun (WGS) entry which is preliminary data.</text>
</comment>
<comment type="similarity">
    <text evidence="2">Belongs to the ADIPOR family.</text>
</comment>
<feature type="binding site" evidence="6">
    <location>
        <position position="309"/>
    </location>
    <ligand>
        <name>Zn(2+)</name>
        <dbReference type="ChEBI" id="CHEBI:29105"/>
    </ligand>
</feature>
<feature type="transmembrane region" description="Helical" evidence="7">
    <location>
        <begin position="327"/>
        <end position="349"/>
    </location>
</feature>
<feature type="transmembrane region" description="Helical" evidence="7">
    <location>
        <begin position="384"/>
        <end position="406"/>
    </location>
</feature>
<keyword evidence="3 7" id="KW-0812">Transmembrane</keyword>
<dbReference type="GO" id="GO:0038023">
    <property type="term" value="F:signaling receptor activity"/>
    <property type="evidence" value="ECO:0007669"/>
    <property type="project" value="TreeGrafter"/>
</dbReference>
<organism evidence="8 9">
    <name type="scientific">Trichomonascus ciferrii</name>
    <dbReference type="NCBI Taxonomy" id="44093"/>
    <lineage>
        <taxon>Eukaryota</taxon>
        <taxon>Fungi</taxon>
        <taxon>Dikarya</taxon>
        <taxon>Ascomycota</taxon>
        <taxon>Saccharomycotina</taxon>
        <taxon>Dipodascomycetes</taxon>
        <taxon>Dipodascales</taxon>
        <taxon>Trichomonascaceae</taxon>
        <taxon>Trichomonascus</taxon>
        <taxon>Trichomonascus ciferrii complex</taxon>
    </lineage>
</organism>
<feature type="binding site" evidence="6">
    <location>
        <position position="455"/>
    </location>
    <ligand>
        <name>Zn(2+)</name>
        <dbReference type="ChEBI" id="CHEBI:29105"/>
    </ligand>
</feature>
<name>A0A642V9V5_9ASCO</name>
<feature type="transmembrane region" description="Helical" evidence="7">
    <location>
        <begin position="355"/>
        <end position="372"/>
    </location>
</feature>
<proteinExistence type="inferred from homology"/>
<dbReference type="GO" id="GO:0006882">
    <property type="term" value="P:intracellular zinc ion homeostasis"/>
    <property type="evidence" value="ECO:0007669"/>
    <property type="project" value="TreeGrafter"/>
</dbReference>
<reference evidence="8" key="1">
    <citation type="journal article" date="2019" name="G3 (Bethesda)">
        <title>Genome Assemblies of Two Rare Opportunistic Yeast Pathogens: Diutina rugosa (syn. Candida rugosa) and Trichomonascus ciferrii (syn. Candida ciferrii).</title>
        <authorList>
            <person name="Mixao V."/>
            <person name="Saus E."/>
            <person name="Hansen A.P."/>
            <person name="Lass-Florl C."/>
            <person name="Gabaldon T."/>
        </authorList>
    </citation>
    <scope>NUCLEOTIDE SEQUENCE</scope>
    <source>
        <strain evidence="8">CBS 4856</strain>
    </source>
</reference>
<sequence>MSWFVKAAGAKILSDKFADKFAAEDPYYEDVEVEARPGKKTKKQVKRELPRGLSTNDDRILRKMRRKAYCLDLVFKLCGCRAGWSAIIGFIPVVGDIINIWLGMSLIHLAERIDGGLPASVRSRMVSNVVIDFVLGFTPVLGSIAGAVYKSNSRNYLILEQYLRTNLSYFDAIRLDVIMSSEATTSQTHVHRRKHFEPPDEDFAPESLSVLVSWDELFDWQKDNHYIRSGYVRATNSMKASLASLFYLHNETGNIYSHLIPSLVYLFVTLATLDYFIPVFDSTSWKDHAFIIVFCIGCISCLGLSSTFHCLKSHSSTVMAFGNKLDYLGIVILIETSMIPMIYYGLYGFAHLQQLFWLLTSAFGLICATVSLNDKFRTPDWRPFRASMFVAYGLCGVLPVISGIFVLGVNEASKRSQLPWLLLEAFLYISGATIYACRVPERFWPGKFDIWGHSHQIFHVLVVLAACTHARGLINAYEYAHTTVIPLTV</sequence>
<dbReference type="AlphaFoldDB" id="A0A642V9V5"/>
<dbReference type="InterPro" id="IPR004254">
    <property type="entry name" value="AdipoR/HlyIII-related"/>
</dbReference>
<dbReference type="PANTHER" id="PTHR20855">
    <property type="entry name" value="ADIPOR/PROGESTIN RECEPTOR-RELATED"/>
    <property type="match status" value="1"/>
</dbReference>
<feature type="transmembrane region" description="Helical" evidence="7">
    <location>
        <begin position="418"/>
        <end position="437"/>
    </location>
</feature>
<dbReference type="GO" id="GO:0046872">
    <property type="term" value="F:metal ion binding"/>
    <property type="evidence" value="ECO:0007669"/>
    <property type="project" value="UniProtKB-KW"/>
</dbReference>
<gene>
    <name evidence="8" type="ORF">TRICI_003129</name>
</gene>
<evidence type="ECO:0000256" key="1">
    <source>
        <dbReference type="ARBA" id="ARBA00004141"/>
    </source>
</evidence>
<dbReference type="Pfam" id="PF03006">
    <property type="entry name" value="HlyIII"/>
    <property type="match status" value="1"/>
</dbReference>
<feature type="binding site" evidence="6">
    <location>
        <position position="459"/>
    </location>
    <ligand>
        <name>Zn(2+)</name>
        <dbReference type="ChEBI" id="CHEBI:29105"/>
    </ligand>
</feature>
<dbReference type="Proteomes" id="UP000761534">
    <property type="component" value="Unassembled WGS sequence"/>
</dbReference>
<keyword evidence="6" id="KW-0479">Metal-binding</keyword>
<evidence type="ECO:0000256" key="6">
    <source>
        <dbReference type="PIRSR" id="PIRSR604254-1"/>
    </source>
</evidence>
<protein>
    <submittedName>
        <fullName evidence="8">Uncharacterized protein</fullName>
    </submittedName>
</protein>
<dbReference type="EMBL" id="SWFS01000221">
    <property type="protein sequence ID" value="KAA8913698.1"/>
    <property type="molecule type" value="Genomic_DNA"/>
</dbReference>
<feature type="transmembrane region" description="Helical" evidence="7">
    <location>
        <begin position="86"/>
        <end position="109"/>
    </location>
</feature>
<feature type="transmembrane region" description="Helical" evidence="7">
    <location>
        <begin position="129"/>
        <end position="149"/>
    </location>
</feature>
<comment type="subcellular location">
    <subcellularLocation>
        <location evidence="1">Membrane</location>
        <topology evidence="1">Multi-pass membrane protein</topology>
    </subcellularLocation>
</comment>
<keyword evidence="4 7" id="KW-1133">Transmembrane helix</keyword>
<evidence type="ECO:0000256" key="5">
    <source>
        <dbReference type="ARBA" id="ARBA00023136"/>
    </source>
</evidence>
<evidence type="ECO:0000256" key="7">
    <source>
        <dbReference type="SAM" id="Phobius"/>
    </source>
</evidence>
<accession>A0A642V9V5</accession>
<feature type="transmembrane region" description="Helical" evidence="7">
    <location>
        <begin position="289"/>
        <end position="311"/>
    </location>
</feature>
<dbReference type="PANTHER" id="PTHR20855:SF52">
    <property type="entry name" value="ADIPONECTIN RECEPTOR PROTEIN"/>
    <property type="match status" value="1"/>
</dbReference>
<evidence type="ECO:0000256" key="4">
    <source>
        <dbReference type="ARBA" id="ARBA00022989"/>
    </source>
</evidence>
<dbReference type="VEuPathDB" id="FungiDB:TRICI_003129"/>
<dbReference type="OrthoDB" id="529367at2759"/>
<dbReference type="Pfam" id="PF13430">
    <property type="entry name" value="DUF4112"/>
    <property type="match status" value="1"/>
</dbReference>
<dbReference type="GO" id="GO:0016020">
    <property type="term" value="C:membrane"/>
    <property type="evidence" value="ECO:0007669"/>
    <property type="project" value="UniProtKB-SubCell"/>
</dbReference>
<evidence type="ECO:0000313" key="8">
    <source>
        <dbReference type="EMBL" id="KAA8913698.1"/>
    </source>
</evidence>
<evidence type="ECO:0000313" key="9">
    <source>
        <dbReference type="Proteomes" id="UP000761534"/>
    </source>
</evidence>